<dbReference type="GO" id="GO:0009279">
    <property type="term" value="C:cell outer membrane"/>
    <property type="evidence" value="ECO:0007669"/>
    <property type="project" value="UniProtKB-SubCell"/>
</dbReference>
<comment type="similarity">
    <text evidence="2">Belongs to the outer membrane factor (OMF) (TC 1.B.17) family.</text>
</comment>
<gene>
    <name evidence="8" type="ORF">AQPE_3138</name>
</gene>
<dbReference type="AlphaFoldDB" id="A0A5K7SBU5"/>
<dbReference type="GO" id="GO:0015288">
    <property type="term" value="F:porin activity"/>
    <property type="evidence" value="ECO:0007669"/>
    <property type="project" value="TreeGrafter"/>
</dbReference>
<keyword evidence="5" id="KW-0812">Transmembrane</keyword>
<sequence length="501" mass="57509">MKDSTLNRLHYLFLIIFFSGFIQIANAQSEKLSLSLDEVVRIASKSSLDAFRYKNMYLSSYWEYRYYKADKLPSLSMSATPLDFNHYRKREYNFQTNEDQYVLRDYINSDVALKLNQNIGLTGGSLFLSSELGMVKNMGGDQVTSYQATPVSIGYSQSLNGYNALRWQSKIEPVKYDKAKKTFIQSQETLAMKSTAMFFDLVEAQIQLKIAQNNMSNADTLYKIGKGRFQVGTVTQDELLNLELNQLNSQQALNSAKLEVTRAQSGLNSYLMMDKKSQIDCKVPSEIPTLQIMADHALDLALKNNPEILDQQQQMLEQDQQVAQARSESGLNTTVFAMYGLNQSAENFDRVYDQPDQSQRVQVGFNIPLVDWGRRKGKLMMAESTREVANARIKQSRIDFEQNIFQSVMEFNLQAEQVRNAAKADTVAQKGYDVTFQRFLIGKVDVTKLNIARTDRESARKAYISAVKTYWSYYYQLRMLTLFDFIKNEDLTAEYDKIIQN</sequence>
<proteinExistence type="inferred from homology"/>
<name>A0A5K7SBU5_9BACT</name>
<dbReference type="GO" id="GO:0015562">
    <property type="term" value="F:efflux transmembrane transporter activity"/>
    <property type="evidence" value="ECO:0007669"/>
    <property type="project" value="InterPro"/>
</dbReference>
<evidence type="ECO:0000256" key="3">
    <source>
        <dbReference type="ARBA" id="ARBA00022448"/>
    </source>
</evidence>
<keyword evidence="9" id="KW-1185">Reference proteome</keyword>
<keyword evidence="7" id="KW-0998">Cell outer membrane</keyword>
<dbReference type="InterPro" id="IPR051906">
    <property type="entry name" value="TolC-like"/>
</dbReference>
<evidence type="ECO:0000256" key="2">
    <source>
        <dbReference type="ARBA" id="ARBA00007613"/>
    </source>
</evidence>
<keyword evidence="4" id="KW-1134">Transmembrane beta strand</keyword>
<evidence type="ECO:0000313" key="9">
    <source>
        <dbReference type="Proteomes" id="UP001193389"/>
    </source>
</evidence>
<keyword evidence="3" id="KW-0813">Transport</keyword>
<evidence type="ECO:0000256" key="6">
    <source>
        <dbReference type="ARBA" id="ARBA00023136"/>
    </source>
</evidence>
<dbReference type="Pfam" id="PF02321">
    <property type="entry name" value="OEP"/>
    <property type="match status" value="2"/>
</dbReference>
<dbReference type="SUPFAM" id="SSF56954">
    <property type="entry name" value="Outer membrane efflux proteins (OEP)"/>
    <property type="match status" value="1"/>
</dbReference>
<keyword evidence="6" id="KW-0472">Membrane</keyword>
<dbReference type="KEGG" id="anf:AQPE_3138"/>
<evidence type="ECO:0000256" key="1">
    <source>
        <dbReference type="ARBA" id="ARBA00004442"/>
    </source>
</evidence>
<comment type="subcellular location">
    <subcellularLocation>
        <location evidence="1">Cell outer membrane</location>
    </subcellularLocation>
</comment>
<dbReference type="EMBL" id="AP018694">
    <property type="protein sequence ID" value="BBE18965.1"/>
    <property type="molecule type" value="Genomic_DNA"/>
</dbReference>
<evidence type="ECO:0000256" key="7">
    <source>
        <dbReference type="ARBA" id="ARBA00023237"/>
    </source>
</evidence>
<evidence type="ECO:0000256" key="5">
    <source>
        <dbReference type="ARBA" id="ARBA00022692"/>
    </source>
</evidence>
<evidence type="ECO:0000256" key="4">
    <source>
        <dbReference type="ARBA" id="ARBA00022452"/>
    </source>
</evidence>
<protein>
    <submittedName>
        <fullName evidence="8">Outer membrane protein TolC</fullName>
    </submittedName>
</protein>
<evidence type="ECO:0000313" key="8">
    <source>
        <dbReference type="EMBL" id="BBE18965.1"/>
    </source>
</evidence>
<reference evidence="8" key="1">
    <citation type="journal article" date="2020" name="Int. J. Syst. Evol. Microbiol.">
        <title>Aquipluma nitroreducens gen. nov. sp. nov., a novel facultatively anaerobic bacterium isolated from a freshwater lake.</title>
        <authorList>
            <person name="Watanabe M."/>
            <person name="Kojima H."/>
            <person name="Fukui M."/>
        </authorList>
    </citation>
    <scope>NUCLEOTIDE SEQUENCE</scope>
    <source>
        <strain evidence="8">MeG22</strain>
    </source>
</reference>
<dbReference type="GO" id="GO:1990281">
    <property type="term" value="C:efflux pump complex"/>
    <property type="evidence" value="ECO:0007669"/>
    <property type="project" value="TreeGrafter"/>
</dbReference>
<dbReference type="Gene3D" id="1.20.1600.10">
    <property type="entry name" value="Outer membrane efflux proteins (OEP)"/>
    <property type="match status" value="1"/>
</dbReference>
<organism evidence="8 9">
    <name type="scientific">Aquipluma nitroreducens</name>
    <dbReference type="NCBI Taxonomy" id="2010828"/>
    <lineage>
        <taxon>Bacteria</taxon>
        <taxon>Pseudomonadati</taxon>
        <taxon>Bacteroidota</taxon>
        <taxon>Bacteroidia</taxon>
        <taxon>Marinilabiliales</taxon>
        <taxon>Prolixibacteraceae</taxon>
        <taxon>Aquipluma</taxon>
    </lineage>
</organism>
<dbReference type="Proteomes" id="UP001193389">
    <property type="component" value="Chromosome"/>
</dbReference>
<dbReference type="PANTHER" id="PTHR30026:SF20">
    <property type="entry name" value="OUTER MEMBRANE PROTEIN TOLC"/>
    <property type="match status" value="1"/>
</dbReference>
<dbReference type="InterPro" id="IPR003423">
    <property type="entry name" value="OMP_efflux"/>
</dbReference>
<dbReference type="PANTHER" id="PTHR30026">
    <property type="entry name" value="OUTER MEMBRANE PROTEIN TOLC"/>
    <property type="match status" value="1"/>
</dbReference>
<accession>A0A5K7SBU5</accession>